<dbReference type="STRING" id="1403316.PRV_02105"/>
<dbReference type="HOGENOM" id="CLU_1957164_0_0_14"/>
<dbReference type="PATRIC" id="fig|1403316.3.peg.390"/>
<name>U5NG41_9MOLU</name>
<protein>
    <submittedName>
        <fullName evidence="1">Uncharacterized protein</fullName>
    </submittedName>
</protein>
<reference evidence="1 2" key="1">
    <citation type="journal article" date="2013" name="Genome Announc.">
        <title>Genome Sequence of Mycoplasma parvum (Formerly Eperythrozoon parvum), a Diminutive Hemoplasma of the Pig.</title>
        <authorList>
            <person name="do Nascimento N.C."/>
            <person name="Dos Santos A.P."/>
            <person name="Chu Y."/>
            <person name="Guimaraes A.M."/>
            <person name="Pagliaro A."/>
            <person name="Messick J.B."/>
        </authorList>
    </citation>
    <scope>NUCLEOTIDE SEQUENCE [LARGE SCALE GENOMIC DNA]</scope>
    <source>
        <strain evidence="1 2">Indiana</strain>
    </source>
</reference>
<dbReference type="KEGG" id="mpv:PRV_02105"/>
<dbReference type="RefSeq" id="WP_022770036.1">
    <property type="nucleotide sequence ID" value="NC_022575.1"/>
</dbReference>
<organism evidence="1 2">
    <name type="scientific">Mycoplasma parvum str. Indiana</name>
    <dbReference type="NCBI Taxonomy" id="1403316"/>
    <lineage>
        <taxon>Bacteria</taxon>
        <taxon>Bacillati</taxon>
        <taxon>Mycoplasmatota</taxon>
        <taxon>Mollicutes</taxon>
        <taxon>Mycoplasmataceae</taxon>
        <taxon>Mycoplasma</taxon>
    </lineage>
</organism>
<dbReference type="AlphaFoldDB" id="U5NG41"/>
<dbReference type="Proteomes" id="UP000017119">
    <property type="component" value="Chromosome"/>
</dbReference>
<gene>
    <name evidence="1" type="ORF">PRV_02105</name>
</gene>
<dbReference type="EMBL" id="CP006771">
    <property type="protein sequence ID" value="AGX89159.1"/>
    <property type="molecule type" value="Genomic_DNA"/>
</dbReference>
<evidence type="ECO:0000313" key="1">
    <source>
        <dbReference type="EMBL" id="AGX89159.1"/>
    </source>
</evidence>
<evidence type="ECO:0000313" key="2">
    <source>
        <dbReference type="Proteomes" id="UP000017119"/>
    </source>
</evidence>
<accession>U5NG41</accession>
<proteinExistence type="predicted"/>
<sequence>MFLPSKLVAFTTASLGTIGLSSYLIPYSLKNWIPSLRNIFSISKSSYDKQNINEFAIEQQAILKVLNTLFKDLSEGVIATKERKEERAKNIKEALDLILKLEGKINSFYEESLKIVESLDKLREQLTS</sequence>
<keyword evidence="2" id="KW-1185">Reference proteome</keyword>